<gene>
    <name evidence="1" type="ORF">CR513_58424</name>
</gene>
<protein>
    <submittedName>
        <fullName evidence="1">Uncharacterized protein</fullName>
    </submittedName>
</protein>
<comment type="caution">
    <text evidence="1">The sequence shown here is derived from an EMBL/GenBank/DDBJ whole genome shotgun (WGS) entry which is preliminary data.</text>
</comment>
<dbReference type="PANTHER" id="PTHR33240:SF15">
    <property type="entry name" value="GAG-PRO-LIKE PROTEIN"/>
    <property type="match status" value="1"/>
</dbReference>
<reference evidence="1" key="1">
    <citation type="submission" date="2018-05" db="EMBL/GenBank/DDBJ databases">
        <title>Draft genome of Mucuna pruriens seed.</title>
        <authorList>
            <person name="Nnadi N.E."/>
            <person name="Vos R."/>
            <person name="Hasami M.H."/>
            <person name="Devisetty U.K."/>
            <person name="Aguiy J.C."/>
        </authorList>
    </citation>
    <scope>NUCLEOTIDE SEQUENCE [LARGE SCALE GENOMIC DNA]</scope>
    <source>
        <strain evidence="1">JCA_2017</strain>
    </source>
</reference>
<name>A0A371EB02_MUCPR</name>
<sequence>MVITIKVANFVVKKVLIDQGSSVNILYMSTFKHLQIHLTEIQPYHKQLVGFSGKQVDIQGYVDLLTTFDEGKSIQTISTGTKHLECHSLHATHGHEVPLFQSCMLTSECPNNATSTA</sequence>
<dbReference type="Proteomes" id="UP000257109">
    <property type="component" value="Unassembled WGS sequence"/>
</dbReference>
<dbReference type="AlphaFoldDB" id="A0A371EB02"/>
<keyword evidence="2" id="KW-1185">Reference proteome</keyword>
<evidence type="ECO:0000313" key="1">
    <source>
        <dbReference type="EMBL" id="RDX63179.1"/>
    </source>
</evidence>
<dbReference type="OrthoDB" id="1436165at2759"/>
<feature type="non-terminal residue" evidence="1">
    <location>
        <position position="1"/>
    </location>
</feature>
<evidence type="ECO:0000313" key="2">
    <source>
        <dbReference type="Proteomes" id="UP000257109"/>
    </source>
</evidence>
<accession>A0A371EB02</accession>
<proteinExistence type="predicted"/>
<organism evidence="1 2">
    <name type="scientific">Mucuna pruriens</name>
    <name type="common">Velvet bean</name>
    <name type="synonym">Dolichos pruriens</name>
    <dbReference type="NCBI Taxonomy" id="157652"/>
    <lineage>
        <taxon>Eukaryota</taxon>
        <taxon>Viridiplantae</taxon>
        <taxon>Streptophyta</taxon>
        <taxon>Embryophyta</taxon>
        <taxon>Tracheophyta</taxon>
        <taxon>Spermatophyta</taxon>
        <taxon>Magnoliopsida</taxon>
        <taxon>eudicotyledons</taxon>
        <taxon>Gunneridae</taxon>
        <taxon>Pentapetalae</taxon>
        <taxon>rosids</taxon>
        <taxon>fabids</taxon>
        <taxon>Fabales</taxon>
        <taxon>Fabaceae</taxon>
        <taxon>Papilionoideae</taxon>
        <taxon>50 kb inversion clade</taxon>
        <taxon>NPAAA clade</taxon>
        <taxon>indigoferoid/millettioid clade</taxon>
        <taxon>Phaseoleae</taxon>
        <taxon>Mucuna</taxon>
    </lineage>
</organism>
<dbReference type="PANTHER" id="PTHR33240">
    <property type="entry name" value="OS08G0508500 PROTEIN"/>
    <property type="match status" value="1"/>
</dbReference>
<dbReference type="EMBL" id="QJKJ01015046">
    <property type="protein sequence ID" value="RDX63179.1"/>
    <property type="molecule type" value="Genomic_DNA"/>
</dbReference>